<evidence type="ECO:0000313" key="1">
    <source>
        <dbReference type="EMBL" id="SOD50257.1"/>
    </source>
</evidence>
<organism evidence="1 2">
    <name type="scientific">Pseudoxanthomonas wuyuanensis</name>
    <dbReference type="NCBI Taxonomy" id="1073196"/>
    <lineage>
        <taxon>Bacteria</taxon>
        <taxon>Pseudomonadati</taxon>
        <taxon>Pseudomonadota</taxon>
        <taxon>Gammaproteobacteria</taxon>
        <taxon>Lysobacterales</taxon>
        <taxon>Lysobacteraceae</taxon>
        <taxon>Pseudoxanthomonas</taxon>
    </lineage>
</organism>
<name>A0A286CV22_9GAMM</name>
<dbReference type="Proteomes" id="UP000219374">
    <property type="component" value="Unassembled WGS sequence"/>
</dbReference>
<proteinExistence type="predicted"/>
<protein>
    <submittedName>
        <fullName evidence="1">Uncharacterized protein</fullName>
    </submittedName>
</protein>
<gene>
    <name evidence="1" type="ORF">SAMN06296416_10121</name>
</gene>
<evidence type="ECO:0000313" key="2">
    <source>
        <dbReference type="Proteomes" id="UP000219374"/>
    </source>
</evidence>
<keyword evidence="2" id="KW-1185">Reference proteome</keyword>
<dbReference type="OrthoDB" id="5985119at2"/>
<dbReference type="RefSeq" id="WP_097119845.1">
    <property type="nucleotide sequence ID" value="NZ_OCND01000001.1"/>
</dbReference>
<sequence>MLDPQILHQRASRVLPIRLQTTALMSDADGAERPDAMRLLIRRCRSGAIRFRLATETLAGLAQAPLDYLKQATTAREGLGRRRPPLRYGPWQTVAAPHGMGFVTCSVDGRATLWLIPGQQLAVYGWNDRGLCAGWEAGPWTC</sequence>
<reference evidence="1 2" key="1">
    <citation type="submission" date="2017-09" db="EMBL/GenBank/DDBJ databases">
        <authorList>
            <person name="Ehlers B."/>
            <person name="Leendertz F.H."/>
        </authorList>
    </citation>
    <scope>NUCLEOTIDE SEQUENCE [LARGE SCALE GENOMIC DNA]</scope>
    <source>
        <strain evidence="1 2">CGMCC 1.10978</strain>
    </source>
</reference>
<accession>A0A286CV22</accession>
<dbReference type="EMBL" id="OCND01000001">
    <property type="protein sequence ID" value="SOD50257.1"/>
    <property type="molecule type" value="Genomic_DNA"/>
</dbReference>
<dbReference type="AlphaFoldDB" id="A0A286CV22"/>